<gene>
    <name evidence="1" type="ORF">H8S00_03215</name>
</gene>
<accession>A0ABR7F073</accession>
<evidence type="ECO:0000313" key="2">
    <source>
        <dbReference type="Proteomes" id="UP000597877"/>
    </source>
</evidence>
<keyword evidence="2" id="KW-1185">Reference proteome</keyword>
<name>A0ABR7F073_9FIRM</name>
<organism evidence="1 2">
    <name type="scientific">Eubacterium segne</name>
    <dbReference type="NCBI Taxonomy" id="2763045"/>
    <lineage>
        <taxon>Bacteria</taxon>
        <taxon>Bacillati</taxon>
        <taxon>Bacillota</taxon>
        <taxon>Clostridia</taxon>
        <taxon>Eubacteriales</taxon>
        <taxon>Eubacteriaceae</taxon>
        <taxon>Eubacterium</taxon>
    </lineage>
</organism>
<protein>
    <submittedName>
        <fullName evidence="1">Uncharacterized protein</fullName>
    </submittedName>
</protein>
<dbReference type="Proteomes" id="UP000597877">
    <property type="component" value="Unassembled WGS sequence"/>
</dbReference>
<dbReference type="EMBL" id="JACOOZ010000002">
    <property type="protein sequence ID" value="MBC5667001.1"/>
    <property type="molecule type" value="Genomic_DNA"/>
</dbReference>
<evidence type="ECO:0000313" key="1">
    <source>
        <dbReference type="EMBL" id="MBC5667001.1"/>
    </source>
</evidence>
<proteinExistence type="predicted"/>
<dbReference type="RefSeq" id="WP_021953416.1">
    <property type="nucleotide sequence ID" value="NZ_JACOOZ010000002.1"/>
</dbReference>
<reference evidence="1 2" key="1">
    <citation type="submission" date="2020-08" db="EMBL/GenBank/DDBJ databases">
        <title>Genome public.</title>
        <authorList>
            <person name="Liu C."/>
            <person name="Sun Q."/>
        </authorList>
    </citation>
    <scope>NUCLEOTIDE SEQUENCE [LARGE SCALE GENOMIC DNA]</scope>
    <source>
        <strain evidence="1 2">BX4</strain>
    </source>
</reference>
<comment type="caution">
    <text evidence="1">The sequence shown here is derived from an EMBL/GenBank/DDBJ whole genome shotgun (WGS) entry which is preliminary data.</text>
</comment>
<sequence>MINFEEEIKKFHPSLEIEEAENAIYNNNISDITDVMIQMVEELKGENK</sequence>